<accession>A0A1B0A4T0</accession>
<sequence>MSTKTKPFNKKSKSGANQTIDSSCSPQYGSNTAAANQHNLDDIKWLMYLEAHKRVKDNEANIKRQVEFANKTLTENMLNYNILYTKFASLLKLSALHEILQRGTEVELPLEETEKAVENIKGKLNSDTANGLINITELEKFKKLLDGAEDHENISIHRSQVEDLKNTYESIQLTAESIKASLDVSITQAETFASRLILAFMCCSNPTIIAASGEF</sequence>
<dbReference type="Proteomes" id="UP000092445">
    <property type="component" value="Unassembled WGS sequence"/>
</dbReference>
<protein>
    <submittedName>
        <fullName evidence="2">Uncharacterized protein</fullName>
    </submittedName>
</protein>
<reference evidence="2" key="2">
    <citation type="submission" date="2020-05" db="UniProtKB">
        <authorList>
            <consortium name="EnsemblMetazoa"/>
        </authorList>
    </citation>
    <scope>IDENTIFICATION</scope>
    <source>
        <strain evidence="2">IAEA</strain>
    </source>
</reference>
<dbReference type="EnsemblMetazoa" id="GPAI034464-RA">
    <property type="protein sequence ID" value="GPAI034464-PA"/>
    <property type="gene ID" value="GPAI034464"/>
</dbReference>
<dbReference type="VEuPathDB" id="VectorBase:GPAI034464"/>
<keyword evidence="3" id="KW-1185">Reference proteome</keyword>
<reference evidence="3" key="1">
    <citation type="submission" date="2014-03" db="EMBL/GenBank/DDBJ databases">
        <authorList>
            <person name="Aksoy S."/>
            <person name="Warren W."/>
            <person name="Wilson R.K."/>
        </authorList>
    </citation>
    <scope>NUCLEOTIDE SEQUENCE [LARGE SCALE GENOMIC DNA]</scope>
    <source>
        <strain evidence="3">IAEA</strain>
    </source>
</reference>
<feature type="compositionally biased region" description="Polar residues" evidence="1">
    <location>
        <begin position="14"/>
        <end position="24"/>
    </location>
</feature>
<name>A0A1B0A4T0_GLOPL</name>
<evidence type="ECO:0000313" key="2">
    <source>
        <dbReference type="EnsemblMetazoa" id="GPAI034464-PA"/>
    </source>
</evidence>
<proteinExistence type="predicted"/>
<evidence type="ECO:0000313" key="3">
    <source>
        <dbReference type="Proteomes" id="UP000092445"/>
    </source>
</evidence>
<dbReference type="AlphaFoldDB" id="A0A1B0A4T0"/>
<evidence type="ECO:0000256" key="1">
    <source>
        <dbReference type="SAM" id="MobiDB-lite"/>
    </source>
</evidence>
<dbReference type="STRING" id="7398.A0A1B0A4T0"/>
<organism evidence="2 3">
    <name type="scientific">Glossina pallidipes</name>
    <name type="common">Tsetse fly</name>
    <dbReference type="NCBI Taxonomy" id="7398"/>
    <lineage>
        <taxon>Eukaryota</taxon>
        <taxon>Metazoa</taxon>
        <taxon>Ecdysozoa</taxon>
        <taxon>Arthropoda</taxon>
        <taxon>Hexapoda</taxon>
        <taxon>Insecta</taxon>
        <taxon>Pterygota</taxon>
        <taxon>Neoptera</taxon>
        <taxon>Endopterygota</taxon>
        <taxon>Diptera</taxon>
        <taxon>Brachycera</taxon>
        <taxon>Muscomorpha</taxon>
        <taxon>Hippoboscoidea</taxon>
        <taxon>Glossinidae</taxon>
        <taxon>Glossina</taxon>
    </lineage>
</organism>
<feature type="region of interest" description="Disordered" evidence="1">
    <location>
        <begin position="1"/>
        <end position="24"/>
    </location>
</feature>